<dbReference type="Proteomes" id="UP000824533">
    <property type="component" value="Linkage Group LG17"/>
</dbReference>
<comment type="caution">
    <text evidence="1">The sequence shown here is derived from an EMBL/GenBank/DDBJ whole genome shotgun (WGS) entry which is preliminary data.</text>
</comment>
<dbReference type="EMBL" id="CM034403">
    <property type="protein sequence ID" value="KAJ0174558.1"/>
    <property type="molecule type" value="Genomic_DNA"/>
</dbReference>
<organism evidence="1 2">
    <name type="scientific">Dendrolimus kikuchii</name>
    <dbReference type="NCBI Taxonomy" id="765133"/>
    <lineage>
        <taxon>Eukaryota</taxon>
        <taxon>Metazoa</taxon>
        <taxon>Ecdysozoa</taxon>
        <taxon>Arthropoda</taxon>
        <taxon>Hexapoda</taxon>
        <taxon>Insecta</taxon>
        <taxon>Pterygota</taxon>
        <taxon>Neoptera</taxon>
        <taxon>Endopterygota</taxon>
        <taxon>Lepidoptera</taxon>
        <taxon>Glossata</taxon>
        <taxon>Ditrysia</taxon>
        <taxon>Bombycoidea</taxon>
        <taxon>Lasiocampidae</taxon>
        <taxon>Dendrolimus</taxon>
    </lineage>
</organism>
<proteinExistence type="predicted"/>
<accession>A0ACC1CSF8</accession>
<evidence type="ECO:0000313" key="1">
    <source>
        <dbReference type="EMBL" id="KAJ0174558.1"/>
    </source>
</evidence>
<reference evidence="1 2" key="1">
    <citation type="journal article" date="2021" name="Front. Genet.">
        <title>Chromosome-Level Genome Assembly Reveals Significant Gene Expansion in the Toll and IMD Signaling Pathways of Dendrolimus kikuchii.</title>
        <authorList>
            <person name="Zhou J."/>
            <person name="Wu P."/>
            <person name="Xiong Z."/>
            <person name="Liu N."/>
            <person name="Zhao N."/>
            <person name="Ji M."/>
            <person name="Qiu Y."/>
            <person name="Yang B."/>
        </authorList>
    </citation>
    <scope>NUCLEOTIDE SEQUENCE [LARGE SCALE GENOMIC DNA]</scope>
    <source>
        <strain evidence="1">Ann1</strain>
    </source>
</reference>
<gene>
    <name evidence="1" type="ORF">K1T71_009666</name>
</gene>
<name>A0ACC1CSF8_9NEOP</name>
<evidence type="ECO:0000313" key="2">
    <source>
        <dbReference type="Proteomes" id="UP000824533"/>
    </source>
</evidence>
<protein>
    <submittedName>
        <fullName evidence="1">Uncharacterized protein</fullName>
    </submittedName>
</protein>
<keyword evidence="2" id="KW-1185">Reference proteome</keyword>
<sequence length="278" mass="31637">MEAKTLKKKKVTVNKGKLKKTIKNVLCRPDPVFWPVVSMSDVNRLESALSKYKVPVPEFKKPHWDKIKHIPKEKRPKPPTLEKVDGLIFGISECLSSIQKRECSVIIIDSNVNPQTIVQPTLEACIEADLPVVCINNLRKTSSAYFGITTSCLGVKSSCLLELRDEISEVAKKYRPPLRKCDVLEPIDVDNINNKEVTDESLTKEINNITECPYLYRTSKKTRVFVPNEGISTKLTKSFIGQDFIEFSSKPKVNNERKAYMNMILKRVTNNPNRVKSK</sequence>